<feature type="non-terminal residue" evidence="6">
    <location>
        <position position="1"/>
    </location>
</feature>
<comment type="subcellular location">
    <subcellularLocation>
        <location evidence="1">Secreted</location>
    </subcellularLocation>
</comment>
<evidence type="ECO:0000256" key="4">
    <source>
        <dbReference type="SAM" id="SignalP"/>
    </source>
</evidence>
<evidence type="ECO:0000256" key="1">
    <source>
        <dbReference type="ARBA" id="ARBA00004613"/>
    </source>
</evidence>
<proteinExistence type="inferred from homology"/>
<dbReference type="SMART" id="SM01057">
    <property type="entry name" value="Carb_anhydrase"/>
    <property type="match status" value="1"/>
</dbReference>
<dbReference type="PANTHER" id="PTHR18952:SF208">
    <property type="entry name" value="CARBONIC ANHYDRASE XA-RELATED"/>
    <property type="match status" value="1"/>
</dbReference>
<dbReference type="PANTHER" id="PTHR18952">
    <property type="entry name" value="CARBONIC ANHYDRASE"/>
    <property type="match status" value="1"/>
</dbReference>
<dbReference type="Pfam" id="PF00194">
    <property type="entry name" value="Carb_anhydrase"/>
    <property type="match status" value="1"/>
</dbReference>
<protein>
    <submittedName>
        <fullName evidence="6">CAH10-like protein</fullName>
    </submittedName>
</protein>
<keyword evidence="3" id="KW-0964">Secreted</keyword>
<gene>
    <name evidence="6" type="ORF">MAR_023980</name>
</gene>
<organism evidence="6 7">
    <name type="scientific">Mya arenaria</name>
    <name type="common">Soft-shell clam</name>
    <dbReference type="NCBI Taxonomy" id="6604"/>
    <lineage>
        <taxon>Eukaryota</taxon>
        <taxon>Metazoa</taxon>
        <taxon>Spiralia</taxon>
        <taxon>Lophotrochozoa</taxon>
        <taxon>Mollusca</taxon>
        <taxon>Bivalvia</taxon>
        <taxon>Autobranchia</taxon>
        <taxon>Heteroconchia</taxon>
        <taxon>Euheterodonta</taxon>
        <taxon>Imparidentia</taxon>
        <taxon>Neoheterodontei</taxon>
        <taxon>Myida</taxon>
        <taxon>Myoidea</taxon>
        <taxon>Myidae</taxon>
        <taxon>Mya</taxon>
    </lineage>
</organism>
<feature type="domain" description="Alpha-carbonic anhydrase" evidence="5">
    <location>
        <begin position="30"/>
        <end position="289"/>
    </location>
</feature>
<dbReference type="InterPro" id="IPR023561">
    <property type="entry name" value="Carbonic_anhydrase_a-class"/>
</dbReference>
<evidence type="ECO:0000256" key="3">
    <source>
        <dbReference type="ARBA" id="ARBA00022525"/>
    </source>
</evidence>
<dbReference type="InterPro" id="IPR036398">
    <property type="entry name" value="CA_dom_sf"/>
</dbReference>
<dbReference type="Proteomes" id="UP001164746">
    <property type="component" value="Chromosome 3"/>
</dbReference>
<feature type="signal peptide" evidence="4">
    <location>
        <begin position="1"/>
        <end position="20"/>
    </location>
</feature>
<sequence>MDSNIIVLITIFFFLESVLSYCPAADHWSGWWGYDGYASGPSSWGDHNEDWVICKTGKNQSPIDIKPQTLLFDPQLQPFKVDTASVSGTFRNNKRDLTLLVNNSSPAVNFTAGPLSYTYRLYQIKLHFGRENVSGSEHHIDGRPFAGELQFMAYNSDLYANHSVAQVSPRGVAIVAVFISVGDYDNSAFQFLQEKFYIIDQQDSCTDVEYLPVDKLLPESLDHYMTYAGSLTQPSCRETVTWIILNKPMYISSKQTRLCSMEIAKRYIASKNAIPSNIAEDLRFLHCER</sequence>
<reference evidence="6" key="1">
    <citation type="submission" date="2022-11" db="EMBL/GenBank/DDBJ databases">
        <title>Centuries of genome instability and evolution in soft-shell clam transmissible cancer (bioRxiv).</title>
        <authorList>
            <person name="Hart S.F.M."/>
            <person name="Yonemitsu M.A."/>
            <person name="Giersch R.M."/>
            <person name="Beal B.F."/>
            <person name="Arriagada G."/>
            <person name="Davis B.W."/>
            <person name="Ostrander E.A."/>
            <person name="Goff S.P."/>
            <person name="Metzger M.J."/>
        </authorList>
    </citation>
    <scope>NUCLEOTIDE SEQUENCE</scope>
    <source>
        <strain evidence="6">MELC-2E11</strain>
        <tissue evidence="6">Siphon/mantle</tissue>
    </source>
</reference>
<comment type="similarity">
    <text evidence="2">Belongs to the alpha-carbonic anhydrase family.</text>
</comment>
<evidence type="ECO:0000313" key="7">
    <source>
        <dbReference type="Proteomes" id="UP001164746"/>
    </source>
</evidence>
<feature type="chain" id="PRO_5047351739" evidence="4">
    <location>
        <begin position="21"/>
        <end position="289"/>
    </location>
</feature>
<accession>A0ABY7DPI4</accession>
<evidence type="ECO:0000256" key="2">
    <source>
        <dbReference type="ARBA" id="ARBA00010718"/>
    </source>
</evidence>
<dbReference type="InterPro" id="IPR001148">
    <property type="entry name" value="CA_dom"/>
</dbReference>
<dbReference type="EMBL" id="CP111014">
    <property type="protein sequence ID" value="WAQ99607.1"/>
    <property type="molecule type" value="Genomic_DNA"/>
</dbReference>
<evidence type="ECO:0000259" key="5">
    <source>
        <dbReference type="PROSITE" id="PS51144"/>
    </source>
</evidence>
<keyword evidence="4" id="KW-0732">Signal</keyword>
<evidence type="ECO:0000313" key="6">
    <source>
        <dbReference type="EMBL" id="WAQ99607.1"/>
    </source>
</evidence>
<name>A0ABY7DPI4_MYAAR</name>
<dbReference type="Gene3D" id="3.10.200.10">
    <property type="entry name" value="Alpha carbonic anhydrase"/>
    <property type="match status" value="1"/>
</dbReference>
<dbReference type="SUPFAM" id="SSF51069">
    <property type="entry name" value="Carbonic anhydrase"/>
    <property type="match status" value="1"/>
</dbReference>
<keyword evidence="7" id="KW-1185">Reference proteome</keyword>
<dbReference type="PROSITE" id="PS51144">
    <property type="entry name" value="ALPHA_CA_2"/>
    <property type="match status" value="1"/>
</dbReference>